<dbReference type="EMBL" id="JACIEB010000005">
    <property type="protein sequence ID" value="MBB3982714.1"/>
    <property type="molecule type" value="Genomic_DNA"/>
</dbReference>
<evidence type="ECO:0000259" key="3">
    <source>
        <dbReference type="Pfam" id="PF01113"/>
    </source>
</evidence>
<comment type="caution">
    <text evidence="5">The sequence shown here is derived from an EMBL/GenBank/DDBJ whole genome shotgun (WGS) entry which is preliminary data.</text>
</comment>
<gene>
    <name evidence="5" type="ORF">GGR44_002380</name>
</gene>
<dbReference type="AlphaFoldDB" id="A0A7W6GR44"/>
<keyword evidence="2" id="KW-0560">Oxidoreductase</keyword>
<name>A0A7W6GR44_9SPHN</name>
<feature type="domain" description="Dihydrodipicolinate reductase N-terminal" evidence="3">
    <location>
        <begin position="7"/>
        <end position="73"/>
    </location>
</feature>
<dbReference type="Gene3D" id="3.40.50.720">
    <property type="entry name" value="NAD(P)-binding Rossmann-like Domain"/>
    <property type="match status" value="1"/>
</dbReference>
<dbReference type="InterPro" id="IPR000846">
    <property type="entry name" value="DapB_N"/>
</dbReference>
<evidence type="ECO:0000259" key="4">
    <source>
        <dbReference type="Pfam" id="PF19328"/>
    </source>
</evidence>
<dbReference type="Proteomes" id="UP000552757">
    <property type="component" value="Unassembled WGS sequence"/>
</dbReference>
<feature type="domain" description="2,4-diaminopentanoate dehydrogenase C-terminal" evidence="4">
    <location>
        <begin position="181"/>
        <end position="341"/>
    </location>
</feature>
<proteinExistence type="predicted"/>
<evidence type="ECO:0000256" key="1">
    <source>
        <dbReference type="ARBA" id="ARBA00022857"/>
    </source>
</evidence>
<dbReference type="GO" id="GO:0008839">
    <property type="term" value="F:4-hydroxy-tetrahydrodipicolinate reductase"/>
    <property type="evidence" value="ECO:0007669"/>
    <property type="project" value="InterPro"/>
</dbReference>
<dbReference type="InterPro" id="IPR045760">
    <property type="entry name" value="DAP_DH_C"/>
</dbReference>
<dbReference type="Pfam" id="PF01113">
    <property type="entry name" value="DapB_N"/>
    <property type="match status" value="1"/>
</dbReference>
<evidence type="ECO:0000313" key="5">
    <source>
        <dbReference type="EMBL" id="MBB3982714.1"/>
    </source>
</evidence>
<dbReference type="GO" id="GO:0009089">
    <property type="term" value="P:lysine biosynthetic process via diaminopimelate"/>
    <property type="evidence" value="ECO:0007669"/>
    <property type="project" value="InterPro"/>
</dbReference>
<dbReference type="RefSeq" id="WP_183955777.1">
    <property type="nucleotide sequence ID" value="NZ_JACIEB010000005.1"/>
</dbReference>
<reference evidence="5 6" key="1">
    <citation type="submission" date="2020-08" db="EMBL/GenBank/DDBJ databases">
        <title>Genomic Encyclopedia of Type Strains, Phase IV (KMG-IV): sequencing the most valuable type-strain genomes for metagenomic binning, comparative biology and taxonomic classification.</title>
        <authorList>
            <person name="Goeker M."/>
        </authorList>
    </citation>
    <scope>NUCLEOTIDE SEQUENCE [LARGE SCALE GENOMIC DNA]</scope>
    <source>
        <strain evidence="5 6">DSM 29348</strain>
    </source>
</reference>
<keyword evidence="6" id="KW-1185">Reference proteome</keyword>
<accession>A0A7W6GR44</accession>
<evidence type="ECO:0000256" key="2">
    <source>
        <dbReference type="ARBA" id="ARBA00023002"/>
    </source>
</evidence>
<dbReference type="SUPFAM" id="SSF51735">
    <property type="entry name" value="NAD(P)-binding Rossmann-fold domains"/>
    <property type="match status" value="1"/>
</dbReference>
<evidence type="ECO:0008006" key="7">
    <source>
        <dbReference type="Google" id="ProtNLM"/>
    </source>
</evidence>
<dbReference type="InterPro" id="IPR036291">
    <property type="entry name" value="NAD(P)-bd_dom_sf"/>
</dbReference>
<organism evidence="5 6">
    <name type="scientific">Sphingobium fontiphilum</name>
    <dbReference type="NCBI Taxonomy" id="944425"/>
    <lineage>
        <taxon>Bacteria</taxon>
        <taxon>Pseudomonadati</taxon>
        <taxon>Pseudomonadota</taxon>
        <taxon>Alphaproteobacteria</taxon>
        <taxon>Sphingomonadales</taxon>
        <taxon>Sphingomonadaceae</taxon>
        <taxon>Sphingobium</taxon>
    </lineage>
</organism>
<evidence type="ECO:0000313" key="6">
    <source>
        <dbReference type="Proteomes" id="UP000552757"/>
    </source>
</evidence>
<dbReference type="CDD" id="cd24146">
    <property type="entry name" value="nat-AmDH_N_like"/>
    <property type="match status" value="1"/>
</dbReference>
<protein>
    <recommendedName>
        <fullName evidence="7">Dihydrodipicolinate reductase</fullName>
    </recommendedName>
</protein>
<dbReference type="Pfam" id="PF19328">
    <property type="entry name" value="DAP_DH_C"/>
    <property type="match status" value="1"/>
</dbReference>
<sequence>MALRIIHWATGHTGKMVIRATAERPDYSIVGGFTYNPAKAGQDIGTVAGTAPLGVALTNDRAAILALEADCVLFLAGAENDVPGSIADICALLESGKNVVTTAANFIYPKSLGPDVEAALAAACARGGSTFHGLGIMPGFLAESVPLYLARLSRRVDRMVASETLMYDKYPSTYQMFDLMGFGFAPDDPTPAFANVDLVGETWRHSGMLVADVLGLPIDRIENFRNVAVTPRDLQVAAGTIPAGTVGAMNFGVRVISGGRERIVLQHFTRMAEDLAPEWPQGHGWLIDLEGEPTINARIDIGSESVMPTDDACMATAMHAIHAVPYVVAAAPGIMLLTDAPPLAGTDAFHQPAPAGA</sequence>
<keyword evidence="1" id="KW-0521">NADP</keyword>